<accession>A0AAW9SK80</accession>
<dbReference type="InterPro" id="IPR016040">
    <property type="entry name" value="NAD(P)-bd_dom"/>
</dbReference>
<dbReference type="RefSeq" id="WP_347166896.1">
    <property type="nucleotide sequence ID" value="NZ_JBDNCH010000002.1"/>
</dbReference>
<dbReference type="PANTHER" id="PTHR48079:SF6">
    <property type="entry name" value="NAD(P)-BINDING DOMAIN-CONTAINING PROTEIN-RELATED"/>
    <property type="match status" value="1"/>
</dbReference>
<dbReference type="AlphaFoldDB" id="A0AAW9SK80"/>
<dbReference type="SUPFAM" id="SSF51735">
    <property type="entry name" value="NAD(P)-binding Rossmann-fold domains"/>
    <property type="match status" value="1"/>
</dbReference>
<sequence>MQVFILGGTGTIGTAVVGELVSRNHQVFALSRSERSDELLLSAGATPVRGDLSEPDGWVNAAVSSGAIIQAAATFGEDMGDVDAKAMKAVMQAAETRRDTTRLVYTGGCWLYGETGDEIATEDRAV</sequence>
<dbReference type="PANTHER" id="PTHR48079">
    <property type="entry name" value="PROTEIN YEEZ"/>
    <property type="match status" value="1"/>
</dbReference>
<gene>
    <name evidence="2" type="ORF">ABFB10_13430</name>
</gene>
<keyword evidence="3" id="KW-1185">Reference proteome</keyword>
<proteinExistence type="predicted"/>
<dbReference type="GO" id="GO:0005737">
    <property type="term" value="C:cytoplasm"/>
    <property type="evidence" value="ECO:0007669"/>
    <property type="project" value="TreeGrafter"/>
</dbReference>
<dbReference type="GO" id="GO:0004029">
    <property type="term" value="F:aldehyde dehydrogenase (NAD+) activity"/>
    <property type="evidence" value="ECO:0007669"/>
    <property type="project" value="TreeGrafter"/>
</dbReference>
<dbReference type="EMBL" id="JBDNCH010000002">
    <property type="protein sequence ID" value="MEN9061865.1"/>
    <property type="molecule type" value="Genomic_DNA"/>
</dbReference>
<evidence type="ECO:0000313" key="2">
    <source>
        <dbReference type="EMBL" id="MEN9061865.1"/>
    </source>
</evidence>
<dbReference type="Proteomes" id="UP001428774">
    <property type="component" value="Unassembled WGS sequence"/>
</dbReference>
<dbReference type="Gene3D" id="3.40.50.720">
    <property type="entry name" value="NAD(P)-binding Rossmann-like Domain"/>
    <property type="match status" value="1"/>
</dbReference>
<reference evidence="2 3" key="1">
    <citation type="submission" date="2024-05" db="EMBL/GenBank/DDBJ databases">
        <title>Genome sequence of Ponticoccus litoralis KCCM 90028.</title>
        <authorList>
            <person name="Kim J.M."/>
            <person name="Lee J.K."/>
            <person name="Choi B.J."/>
            <person name="Bayburt H."/>
            <person name="Baek J.H."/>
            <person name="Jeon C.O."/>
        </authorList>
    </citation>
    <scope>NUCLEOTIDE SEQUENCE [LARGE SCALE GENOMIC DNA]</scope>
    <source>
        <strain evidence="2 3">KCCM 90028</strain>
    </source>
</reference>
<dbReference type="InterPro" id="IPR051783">
    <property type="entry name" value="NAD(P)-dependent_oxidoreduct"/>
</dbReference>
<comment type="caution">
    <text evidence="2">The sequence shown here is derived from an EMBL/GenBank/DDBJ whole genome shotgun (WGS) entry which is preliminary data.</text>
</comment>
<organism evidence="2 3">
    <name type="scientific">Ponticoccus litoralis</name>
    <dbReference type="NCBI Taxonomy" id="422297"/>
    <lineage>
        <taxon>Bacteria</taxon>
        <taxon>Pseudomonadati</taxon>
        <taxon>Pseudomonadota</taxon>
        <taxon>Alphaproteobacteria</taxon>
        <taxon>Rhodobacterales</taxon>
        <taxon>Roseobacteraceae</taxon>
        <taxon>Ponticoccus</taxon>
    </lineage>
</organism>
<feature type="domain" description="NAD(P)-binding" evidence="1">
    <location>
        <begin position="7"/>
        <end position="109"/>
    </location>
</feature>
<name>A0AAW9SK80_9RHOB</name>
<dbReference type="InterPro" id="IPR036291">
    <property type="entry name" value="NAD(P)-bd_dom_sf"/>
</dbReference>
<evidence type="ECO:0000313" key="3">
    <source>
        <dbReference type="Proteomes" id="UP001428774"/>
    </source>
</evidence>
<dbReference type="Pfam" id="PF13460">
    <property type="entry name" value="NAD_binding_10"/>
    <property type="match status" value="1"/>
</dbReference>
<evidence type="ECO:0000259" key="1">
    <source>
        <dbReference type="Pfam" id="PF13460"/>
    </source>
</evidence>
<protein>
    <submittedName>
        <fullName evidence="2">NAD(P)H-binding protein</fullName>
    </submittedName>
</protein>